<organism evidence="2 3">
    <name type="scientific">Bhargavaea beijingensis</name>
    <dbReference type="NCBI Taxonomy" id="426756"/>
    <lineage>
        <taxon>Bacteria</taxon>
        <taxon>Bacillati</taxon>
        <taxon>Bacillota</taxon>
        <taxon>Bacilli</taxon>
        <taxon>Bacillales</taxon>
        <taxon>Caryophanaceae</taxon>
        <taxon>Bhargavaea</taxon>
    </lineage>
</organism>
<dbReference type="AlphaFoldDB" id="A0A1G7GP15"/>
<keyword evidence="1" id="KW-1133">Transmembrane helix</keyword>
<proteinExistence type="predicted"/>
<keyword evidence="1" id="KW-0812">Transmembrane</keyword>
<keyword evidence="1" id="KW-0472">Membrane</keyword>
<sequence length="42" mass="4879">MNIITPLDLIAGALELIIIFITIPFFIYIIFLLRKILKKMDS</sequence>
<reference evidence="2 3" key="1">
    <citation type="submission" date="2016-10" db="EMBL/GenBank/DDBJ databases">
        <authorList>
            <person name="de Groot N.N."/>
        </authorList>
    </citation>
    <scope>NUCLEOTIDE SEQUENCE [LARGE SCALE GENOMIC DNA]</scope>
    <source>
        <strain evidence="2 3">CGMCC 1.6762</strain>
    </source>
</reference>
<gene>
    <name evidence="2" type="ORF">SAMN04488126_12811</name>
</gene>
<name>A0A1G7GP15_9BACL</name>
<dbReference type="STRING" id="426756.SAMN04488126_12811"/>
<accession>A0A1G7GP15</accession>
<dbReference type="EMBL" id="FNAR01000028">
    <property type="protein sequence ID" value="SDE89864.1"/>
    <property type="molecule type" value="Genomic_DNA"/>
</dbReference>
<evidence type="ECO:0000256" key="1">
    <source>
        <dbReference type="SAM" id="Phobius"/>
    </source>
</evidence>
<evidence type="ECO:0000313" key="3">
    <source>
        <dbReference type="Proteomes" id="UP000198823"/>
    </source>
</evidence>
<protein>
    <submittedName>
        <fullName evidence="2">Uncharacterized protein</fullName>
    </submittedName>
</protein>
<feature type="transmembrane region" description="Helical" evidence="1">
    <location>
        <begin position="12"/>
        <end position="33"/>
    </location>
</feature>
<evidence type="ECO:0000313" key="2">
    <source>
        <dbReference type="EMBL" id="SDE89864.1"/>
    </source>
</evidence>
<dbReference type="Proteomes" id="UP000198823">
    <property type="component" value="Unassembled WGS sequence"/>
</dbReference>